<name>A0ACC1RQ58_9APHY</name>
<evidence type="ECO:0000313" key="1">
    <source>
        <dbReference type="EMBL" id="KAJ3522173.1"/>
    </source>
</evidence>
<protein>
    <submittedName>
        <fullName evidence="1">Uncharacterized protein</fullName>
    </submittedName>
</protein>
<gene>
    <name evidence="1" type="ORF">NM688_g8912</name>
</gene>
<keyword evidence="2" id="KW-1185">Reference proteome</keyword>
<organism evidence="1 2">
    <name type="scientific">Phlebia brevispora</name>
    <dbReference type="NCBI Taxonomy" id="194682"/>
    <lineage>
        <taxon>Eukaryota</taxon>
        <taxon>Fungi</taxon>
        <taxon>Dikarya</taxon>
        <taxon>Basidiomycota</taxon>
        <taxon>Agaricomycotina</taxon>
        <taxon>Agaricomycetes</taxon>
        <taxon>Polyporales</taxon>
        <taxon>Meruliaceae</taxon>
        <taxon>Phlebia</taxon>
    </lineage>
</organism>
<dbReference type="EMBL" id="JANHOG010002558">
    <property type="protein sequence ID" value="KAJ3522173.1"/>
    <property type="molecule type" value="Genomic_DNA"/>
</dbReference>
<sequence length="223" mass="25170">MLRKYCALIRNCDLGDLGKRKEKITERKEGLAEKALKRRTGWSLPRHAFDTLMTLYQIVTALLLVVPAYYFYTTLTRSKTPLSTEQSEKKAEEEPKTIMQPPRDDLEPPKDDPFTLEQLREFDGSDPSKPIYVSIKGTVFDVSRKRETYGPGGSYNIFAGKDGSKGLGLSSLKAEDAIPDYSTLPDTEKTVLNDWHSFFTKRYNIVGRVIDLPPAVANLSSNL</sequence>
<dbReference type="Proteomes" id="UP001148662">
    <property type="component" value="Unassembled WGS sequence"/>
</dbReference>
<accession>A0ACC1RQ58</accession>
<proteinExistence type="predicted"/>
<evidence type="ECO:0000313" key="2">
    <source>
        <dbReference type="Proteomes" id="UP001148662"/>
    </source>
</evidence>
<comment type="caution">
    <text evidence="1">The sequence shown here is derived from an EMBL/GenBank/DDBJ whole genome shotgun (WGS) entry which is preliminary data.</text>
</comment>
<reference evidence="1" key="1">
    <citation type="submission" date="2022-07" db="EMBL/GenBank/DDBJ databases">
        <title>Genome Sequence of Phlebia brevispora.</title>
        <authorList>
            <person name="Buettner E."/>
        </authorList>
    </citation>
    <scope>NUCLEOTIDE SEQUENCE</scope>
    <source>
        <strain evidence="1">MPL23</strain>
    </source>
</reference>